<protein>
    <recommendedName>
        <fullName evidence="4">Outer membrane protein beta-barrel domain-containing protein</fullName>
    </recommendedName>
</protein>
<dbReference type="InterPro" id="IPR011250">
    <property type="entry name" value="OMP/PagP_B-barrel"/>
</dbReference>
<keyword evidence="3" id="KW-1185">Reference proteome</keyword>
<evidence type="ECO:0008006" key="4">
    <source>
        <dbReference type="Google" id="ProtNLM"/>
    </source>
</evidence>
<accession>A0A9X1RRA3</accession>
<comment type="subcellular location">
    <subcellularLocation>
        <location evidence="1">Cell outer membrane</location>
    </subcellularLocation>
</comment>
<reference evidence="2" key="1">
    <citation type="submission" date="2022-01" db="EMBL/GenBank/DDBJ databases">
        <title>Genome sequence and assembly of Parabukholderia sp. RG36.</title>
        <authorList>
            <person name="Chhetri G."/>
        </authorList>
    </citation>
    <scope>NUCLEOTIDE SEQUENCE</scope>
    <source>
        <strain evidence="2">RG36</strain>
    </source>
</reference>
<proteinExistence type="predicted"/>
<dbReference type="GO" id="GO:0009279">
    <property type="term" value="C:cell outer membrane"/>
    <property type="evidence" value="ECO:0007669"/>
    <property type="project" value="UniProtKB-SubCell"/>
</dbReference>
<evidence type="ECO:0000313" key="3">
    <source>
        <dbReference type="Proteomes" id="UP001139308"/>
    </source>
</evidence>
<dbReference type="AlphaFoldDB" id="A0A9X1RRA3"/>
<dbReference type="Gene3D" id="2.40.160.20">
    <property type="match status" value="1"/>
</dbReference>
<organism evidence="2 3">
    <name type="scientific">Paraburkholderia tagetis</name>
    <dbReference type="NCBI Taxonomy" id="2913261"/>
    <lineage>
        <taxon>Bacteria</taxon>
        <taxon>Pseudomonadati</taxon>
        <taxon>Pseudomonadota</taxon>
        <taxon>Betaproteobacteria</taxon>
        <taxon>Burkholderiales</taxon>
        <taxon>Burkholderiaceae</taxon>
        <taxon>Paraburkholderia</taxon>
    </lineage>
</organism>
<name>A0A9X1RRA3_9BURK</name>
<gene>
    <name evidence="2" type="ORF">L5014_26200</name>
</gene>
<comment type="caution">
    <text evidence="2">The sequence shown here is derived from an EMBL/GenBank/DDBJ whole genome shotgun (WGS) entry which is preliminary data.</text>
</comment>
<dbReference type="EMBL" id="JAKLJA010000027">
    <property type="protein sequence ID" value="MCG5076801.1"/>
    <property type="molecule type" value="Genomic_DNA"/>
</dbReference>
<dbReference type="SUPFAM" id="SSF56925">
    <property type="entry name" value="OMPA-like"/>
    <property type="match status" value="1"/>
</dbReference>
<dbReference type="RefSeq" id="WP_238466706.1">
    <property type="nucleotide sequence ID" value="NZ_JAKLJA010000027.1"/>
</dbReference>
<evidence type="ECO:0000256" key="1">
    <source>
        <dbReference type="ARBA" id="ARBA00004442"/>
    </source>
</evidence>
<evidence type="ECO:0000313" key="2">
    <source>
        <dbReference type="EMBL" id="MCG5076801.1"/>
    </source>
</evidence>
<sequence length="83" mass="8940">MSMKSFLNDSVTLGVGAGAYHAINENENGASPGPGAGKFAGLVTIAGSYRFSPNWDARLEWNRVVTSYNRDTDVILAGIGYRW</sequence>
<dbReference type="Proteomes" id="UP001139308">
    <property type="component" value="Unassembled WGS sequence"/>
</dbReference>